<organism evidence="21 22">
    <name type="scientific">Cyprinus carpio carpio</name>
    <dbReference type="NCBI Taxonomy" id="630221"/>
    <lineage>
        <taxon>Eukaryota</taxon>
        <taxon>Metazoa</taxon>
        <taxon>Chordata</taxon>
        <taxon>Craniata</taxon>
        <taxon>Vertebrata</taxon>
        <taxon>Euteleostomi</taxon>
        <taxon>Actinopterygii</taxon>
        <taxon>Neopterygii</taxon>
        <taxon>Teleostei</taxon>
        <taxon>Ostariophysi</taxon>
        <taxon>Cypriniformes</taxon>
        <taxon>Cyprinidae</taxon>
        <taxon>Cyprininae</taxon>
        <taxon>Cyprinus</taxon>
    </lineage>
</organism>
<dbReference type="FunFam" id="2.60.40.10:FF:000058">
    <property type="entry name" value="roundabout homolog 2 isoform X3"/>
    <property type="match status" value="1"/>
</dbReference>
<feature type="compositionally biased region" description="Low complexity" evidence="17">
    <location>
        <begin position="1225"/>
        <end position="1237"/>
    </location>
</feature>
<dbReference type="InterPro" id="IPR007110">
    <property type="entry name" value="Ig-like_dom"/>
</dbReference>
<protein>
    <submittedName>
        <fullName evidence="21">Roundabout, axon guidance receptor, homolog 2 (Drosophila)</fullName>
    </submittedName>
</protein>
<evidence type="ECO:0000256" key="8">
    <source>
        <dbReference type="ARBA" id="ARBA00022782"/>
    </source>
</evidence>
<evidence type="ECO:0000256" key="11">
    <source>
        <dbReference type="ARBA" id="ARBA00023136"/>
    </source>
</evidence>
<dbReference type="FunFam" id="2.60.40.10:FF:000053">
    <property type="entry name" value="Roundabout guidance receptor 1"/>
    <property type="match status" value="1"/>
</dbReference>
<dbReference type="InterPro" id="IPR013783">
    <property type="entry name" value="Ig-like_fold"/>
</dbReference>
<evidence type="ECO:0000256" key="15">
    <source>
        <dbReference type="ARBA" id="ARBA00023319"/>
    </source>
</evidence>
<name>A0A9J7XCF9_CYPCA</name>
<feature type="domain" description="Fibronectin type-III" evidence="20">
    <location>
        <begin position="531"/>
        <end position="626"/>
    </location>
</feature>
<dbReference type="GeneTree" id="ENSGT00940000156324"/>
<feature type="compositionally biased region" description="Polar residues" evidence="17">
    <location>
        <begin position="1282"/>
        <end position="1292"/>
    </location>
</feature>
<keyword evidence="10 18" id="KW-1133">Transmembrane helix</keyword>
<feature type="domain" description="Ig-like" evidence="19">
    <location>
        <begin position="34"/>
        <end position="130"/>
    </location>
</feature>
<dbReference type="SMART" id="SM00409">
    <property type="entry name" value="IG"/>
    <property type="match status" value="5"/>
</dbReference>
<feature type="region of interest" description="Disordered" evidence="17">
    <location>
        <begin position="1085"/>
        <end position="1116"/>
    </location>
</feature>
<dbReference type="CDD" id="cd07693">
    <property type="entry name" value="IgC_1_Robo"/>
    <property type="match status" value="1"/>
</dbReference>
<dbReference type="GO" id="GO:0007417">
    <property type="term" value="P:central nervous system development"/>
    <property type="evidence" value="ECO:0007669"/>
    <property type="project" value="UniProtKB-ARBA"/>
</dbReference>
<keyword evidence="15" id="KW-0393">Immunoglobulin domain</keyword>
<keyword evidence="7" id="KW-0677">Repeat</keyword>
<dbReference type="CDD" id="cd00063">
    <property type="entry name" value="FN3"/>
    <property type="match status" value="3"/>
</dbReference>
<keyword evidence="5 18" id="KW-0812">Transmembrane</keyword>
<reference evidence="21" key="1">
    <citation type="submission" date="2025-08" db="UniProtKB">
        <authorList>
            <consortium name="Ensembl"/>
        </authorList>
    </citation>
    <scope>IDENTIFICATION</scope>
</reference>
<evidence type="ECO:0000256" key="4">
    <source>
        <dbReference type="ARBA" id="ARBA00022553"/>
    </source>
</evidence>
<dbReference type="PANTHER" id="PTHR12231">
    <property type="entry name" value="CTX-RELATED TYPE I TRANSMEMBRANE PROTEIN"/>
    <property type="match status" value="1"/>
</dbReference>
<dbReference type="FunFam" id="2.60.40.10:FF:000026">
    <property type="entry name" value="roundabout homolog 2 isoform X1"/>
    <property type="match status" value="1"/>
</dbReference>
<feature type="compositionally biased region" description="Basic residues" evidence="17">
    <location>
        <begin position="1299"/>
        <end position="1309"/>
    </location>
</feature>
<evidence type="ECO:0000256" key="6">
    <source>
        <dbReference type="ARBA" id="ARBA00022729"/>
    </source>
</evidence>
<comment type="subcellular location">
    <subcellularLocation>
        <location evidence="1">Membrane</location>
        <topology evidence="1">Single-pass type I membrane protein</topology>
    </subcellularLocation>
</comment>
<accession>A0A9J7XCF9</accession>
<keyword evidence="4" id="KW-0597">Phosphoprotein</keyword>
<dbReference type="InterPro" id="IPR013106">
    <property type="entry name" value="Ig_V-set"/>
</dbReference>
<comment type="similarity">
    <text evidence="16">Belongs to the immunoglobulin superfamily. ROBO family.</text>
</comment>
<dbReference type="InterPro" id="IPR003598">
    <property type="entry name" value="Ig_sub2"/>
</dbReference>
<dbReference type="FunFam" id="2.60.40.10:FF:000008">
    <property type="entry name" value="roundabout homolog 2 isoform X2"/>
    <property type="match status" value="2"/>
</dbReference>
<feature type="domain" description="Ig-like" evidence="19">
    <location>
        <begin position="424"/>
        <end position="504"/>
    </location>
</feature>
<evidence type="ECO:0000256" key="18">
    <source>
        <dbReference type="SAM" id="Phobius"/>
    </source>
</evidence>
<keyword evidence="12" id="KW-1015">Disulfide bond</keyword>
<dbReference type="Ensembl" id="ENSCCRT00000158173.1">
    <property type="protein sequence ID" value="ENSCCRP00000103735.1"/>
    <property type="gene ID" value="ENSCCRG00000002019.2"/>
</dbReference>
<keyword evidence="22" id="KW-1185">Reference proteome</keyword>
<dbReference type="SMART" id="SM00406">
    <property type="entry name" value="IGv"/>
    <property type="match status" value="3"/>
</dbReference>
<evidence type="ECO:0000256" key="12">
    <source>
        <dbReference type="ARBA" id="ARBA00023157"/>
    </source>
</evidence>
<evidence type="ECO:0000256" key="16">
    <source>
        <dbReference type="ARBA" id="ARBA00061206"/>
    </source>
</evidence>
<evidence type="ECO:0000256" key="14">
    <source>
        <dbReference type="ARBA" id="ARBA00023180"/>
    </source>
</evidence>
<evidence type="ECO:0000256" key="13">
    <source>
        <dbReference type="ARBA" id="ARBA00023170"/>
    </source>
</evidence>
<feature type="domain" description="Fibronectin type-III" evidence="20">
    <location>
        <begin position="747"/>
        <end position="844"/>
    </location>
</feature>
<feature type="domain" description="Fibronectin type-III" evidence="20">
    <location>
        <begin position="645"/>
        <end position="743"/>
    </location>
</feature>
<evidence type="ECO:0000256" key="3">
    <source>
        <dbReference type="ARBA" id="ARBA00022500"/>
    </source>
</evidence>
<dbReference type="InterPro" id="IPR036179">
    <property type="entry name" value="Ig-like_dom_sf"/>
</dbReference>
<keyword evidence="11 18" id="KW-0472">Membrane</keyword>
<evidence type="ECO:0000259" key="19">
    <source>
        <dbReference type="PROSITE" id="PS50835"/>
    </source>
</evidence>
<reference evidence="21" key="2">
    <citation type="submission" date="2025-09" db="UniProtKB">
        <authorList>
            <consortium name="Ensembl"/>
        </authorList>
    </citation>
    <scope>IDENTIFICATION</scope>
</reference>
<dbReference type="SUPFAM" id="SSF49265">
    <property type="entry name" value="Fibronectin type III"/>
    <property type="match status" value="2"/>
</dbReference>
<dbReference type="Gene3D" id="2.60.40.10">
    <property type="entry name" value="Immunoglobulins"/>
    <property type="match status" value="8"/>
</dbReference>
<dbReference type="SMART" id="SM00060">
    <property type="entry name" value="FN3"/>
    <property type="match status" value="3"/>
</dbReference>
<feature type="transmembrane region" description="Helical" evidence="18">
    <location>
        <begin position="1033"/>
        <end position="1055"/>
    </location>
</feature>
<dbReference type="Pfam" id="PF13927">
    <property type="entry name" value="Ig_3"/>
    <property type="match status" value="1"/>
</dbReference>
<dbReference type="GO" id="GO:0022603">
    <property type="term" value="P:regulation of anatomical structure morphogenesis"/>
    <property type="evidence" value="ECO:0007669"/>
    <property type="project" value="UniProtKB-ARBA"/>
</dbReference>
<proteinExistence type="inferred from homology"/>
<dbReference type="Pfam" id="PF00041">
    <property type="entry name" value="fn3"/>
    <property type="match status" value="3"/>
</dbReference>
<feature type="domain" description="Ig-like" evidence="19">
    <location>
        <begin position="136"/>
        <end position="223"/>
    </location>
</feature>
<dbReference type="GO" id="GO:0006935">
    <property type="term" value="P:chemotaxis"/>
    <property type="evidence" value="ECO:0007669"/>
    <property type="project" value="UniProtKB-KW"/>
</dbReference>
<feature type="compositionally biased region" description="Polar residues" evidence="17">
    <location>
        <begin position="1193"/>
        <end position="1208"/>
    </location>
</feature>
<evidence type="ECO:0000313" key="21">
    <source>
        <dbReference type="Ensembl" id="ENSCCRP00000103735.1"/>
    </source>
</evidence>
<dbReference type="InterPro" id="IPR003599">
    <property type="entry name" value="Ig_sub"/>
</dbReference>
<dbReference type="Proteomes" id="UP001108240">
    <property type="component" value="Unplaced"/>
</dbReference>
<feature type="compositionally biased region" description="Polar residues" evidence="17">
    <location>
        <begin position="1105"/>
        <end position="1114"/>
    </location>
</feature>
<dbReference type="CDD" id="cd20952">
    <property type="entry name" value="IgI_5_Robo"/>
    <property type="match status" value="1"/>
</dbReference>
<dbReference type="GO" id="GO:0016020">
    <property type="term" value="C:membrane"/>
    <property type="evidence" value="ECO:0007669"/>
    <property type="project" value="UniProtKB-SubCell"/>
</dbReference>
<feature type="region of interest" description="Disordered" evidence="17">
    <location>
        <begin position="1165"/>
        <end position="1237"/>
    </location>
</feature>
<dbReference type="SMART" id="SM00408">
    <property type="entry name" value="IGc2"/>
    <property type="match status" value="5"/>
</dbReference>
<feature type="domain" description="Ig-like" evidence="19">
    <location>
        <begin position="228"/>
        <end position="315"/>
    </location>
</feature>
<evidence type="ECO:0000256" key="7">
    <source>
        <dbReference type="ARBA" id="ARBA00022737"/>
    </source>
</evidence>
<feature type="region of interest" description="Disordered" evidence="17">
    <location>
        <begin position="1263"/>
        <end position="1330"/>
    </location>
</feature>
<keyword evidence="6" id="KW-0732">Signal</keyword>
<dbReference type="PROSITE" id="PS50835">
    <property type="entry name" value="IG_LIKE"/>
    <property type="match status" value="5"/>
</dbReference>
<dbReference type="FunFam" id="2.60.40.10:FF:000055">
    <property type="entry name" value="roundabout homolog 1 isoform X2"/>
    <property type="match status" value="1"/>
</dbReference>
<dbReference type="PROSITE" id="PS50853">
    <property type="entry name" value="FN3"/>
    <property type="match status" value="3"/>
</dbReference>
<feature type="compositionally biased region" description="Acidic residues" evidence="17">
    <location>
        <begin position="1165"/>
        <end position="1180"/>
    </location>
</feature>
<keyword evidence="9" id="KW-0524">Neurogenesis</keyword>
<sequence>MLTSLLHTCKVGSDKSSSFSVFLGSRLRQEDSPPRIVEHPSDLIVSKGEPATLNCKAEGRPTPTVEWYKDGERVETDKDDPRSHRMLLPSGSLFFLRIVHGRRSKPDEGAYVCVARNYLGEAVSRNASLEVALLRDDFRQNPTDVVVAAGEPAILECVPPRGHPEPTIYWKKDKVRIDERDDRIKIRGGKLMISNTRKSDAGMYICVGTNMVGERDSETAQVTVFERPTFLRRPINQVVLEEEAVEFRCQVQGDPQPTVRWKKDEIDVPRGRYDIKYDKDDYVLRIKKAAASDEGTFTCVAENRVGKTEASATLTVRAAPQFVIRPRDQIVAQGRTASFPCETKGNPQPAVFWQKEGSQNLLFPNQPQQPNSRFSVSPSGDLTIMAVQRADAGYYICQALTVAGSILAKAQLEVTDVLTDRPPPIIRQGPANQTLGVDSVALLRCHASGEPVPTISWLKDGVSLLGKDPRMSLQDLGSLQIKGLRLSDSGIYTCVAASSSGETSWSAFLEVKESGSLVVVKDRDENELPGPPSKPQVTDVTKNSVSLSWQPGLPGASPISSYVIEAFRYAFYSNSWQTVSDHVKTTQYTIKGLRPNTIYLFMVRAVNVQGLSDPSPMSEPVRTQDISPPAQGVDHRHVQKELGEVIVRLHNPVVLSPTTIQVTWTVDRQSQFIQGYRVLYRQMSGLSSPGAWQSQDVKVPSERSMVLSALKKGIVYEIKVRPYFNEFQGMDSESRTARTTEEAPSAPPQQVTVLTVGNQNSTSISISWDPPPAEHQNGIIQEYKIWCLGNETRFHVNKTVDAAIRSVVVGGLQAGVQYRVEVAASTSAGVGVKSEPQTIIIGTGHLLVSITFTVTLLSNSGSLLNNSISEQITDVVKQPAFIAGIGGACWVILMGFSIWLYWRRKKRKGLSNYAGRDQIRWSYTQWRLFSDCTGNVMPSAQADKTGTMLSDGAIYSSIDFTTKGGFGSPSPASQATPYATTQILHSNSIHELAVDLPEAQWKTSLQAKQEMANLGYSLPDKNSCNNSESAHNCLWGTTGTCLWSVFILFLCSFVFRYDSDGWGPPLPVQTYLHQGLEDELEEEEERVPTPPIRGVASSPAAVSFGKQSTATLSPSPREEIQPMLQSHLDELTRAYQLDMVGPYPPQAPAPPVGYISSTLVSDIETDLPDEDDDEEEDEGYEMSPPIRGIEHTPGSSMDNLDSSVTGSMVNGWGSASEDDDRNFSSRRSSAGSSSEGSLFTHCSFARALVAAADKAGYCLDGTSLSKRGRFRGNKNLPRPASPFSTDGSTVGTHSLGHQRAARPTRKHKGPGTAPHRRDASADGKVLSSFY</sequence>
<dbReference type="InterPro" id="IPR051170">
    <property type="entry name" value="Neural/epithelial_adhesion"/>
</dbReference>
<evidence type="ECO:0000256" key="10">
    <source>
        <dbReference type="ARBA" id="ARBA00022989"/>
    </source>
</evidence>
<dbReference type="GO" id="GO:0030154">
    <property type="term" value="P:cell differentiation"/>
    <property type="evidence" value="ECO:0007669"/>
    <property type="project" value="UniProtKB-KW"/>
</dbReference>
<dbReference type="CDD" id="cd05726">
    <property type="entry name" value="IgI_4_Robo"/>
    <property type="match status" value="1"/>
</dbReference>
<dbReference type="FunFam" id="2.60.40.10:FF:000043">
    <property type="entry name" value="roundabout homolog 2 isoform X2"/>
    <property type="match status" value="1"/>
</dbReference>
<evidence type="ECO:0000256" key="2">
    <source>
        <dbReference type="ARBA" id="ARBA00022473"/>
    </source>
</evidence>
<dbReference type="InterPro" id="IPR013098">
    <property type="entry name" value="Ig_I-set"/>
</dbReference>
<dbReference type="InterPro" id="IPR036116">
    <property type="entry name" value="FN3_sf"/>
</dbReference>
<dbReference type="GO" id="GO:0051239">
    <property type="term" value="P:regulation of multicellular organismal process"/>
    <property type="evidence" value="ECO:0007669"/>
    <property type="project" value="UniProtKB-ARBA"/>
</dbReference>
<evidence type="ECO:0000313" key="22">
    <source>
        <dbReference type="Proteomes" id="UP001108240"/>
    </source>
</evidence>
<evidence type="ECO:0000256" key="9">
    <source>
        <dbReference type="ARBA" id="ARBA00022902"/>
    </source>
</evidence>
<feature type="transmembrane region" description="Helical" evidence="18">
    <location>
        <begin position="880"/>
        <end position="902"/>
    </location>
</feature>
<dbReference type="PRINTS" id="PR00014">
    <property type="entry name" value="FNTYPEIII"/>
</dbReference>
<keyword evidence="2" id="KW-0217">Developmental protein</keyword>
<dbReference type="SUPFAM" id="SSF48726">
    <property type="entry name" value="Immunoglobulin"/>
    <property type="match status" value="5"/>
</dbReference>
<keyword evidence="3" id="KW-0145">Chemotaxis</keyword>
<evidence type="ECO:0000256" key="17">
    <source>
        <dbReference type="SAM" id="MobiDB-lite"/>
    </source>
</evidence>
<feature type="domain" description="Ig-like" evidence="19">
    <location>
        <begin position="320"/>
        <end position="415"/>
    </location>
</feature>
<dbReference type="Pfam" id="PF07679">
    <property type="entry name" value="I-set"/>
    <property type="match status" value="4"/>
</dbReference>
<keyword evidence="8" id="KW-0221">Differentiation</keyword>
<dbReference type="PANTHER" id="PTHR12231:SF242">
    <property type="entry name" value="ROUNDABOUT HOMOLOG 2"/>
    <property type="match status" value="1"/>
</dbReference>
<keyword evidence="13" id="KW-0675">Receptor</keyword>
<keyword evidence="14" id="KW-0325">Glycoprotein</keyword>
<evidence type="ECO:0000256" key="5">
    <source>
        <dbReference type="ARBA" id="ARBA00022692"/>
    </source>
</evidence>
<dbReference type="InterPro" id="IPR003961">
    <property type="entry name" value="FN3_dom"/>
</dbReference>
<evidence type="ECO:0000259" key="20">
    <source>
        <dbReference type="PROSITE" id="PS50853"/>
    </source>
</evidence>
<dbReference type="FunFam" id="2.60.40.10:FF:000065">
    <property type="entry name" value="roundabout homolog 1 isoform X3"/>
    <property type="match status" value="1"/>
</dbReference>
<evidence type="ECO:0000256" key="1">
    <source>
        <dbReference type="ARBA" id="ARBA00004479"/>
    </source>
</evidence>